<dbReference type="EMBL" id="BART01027951">
    <property type="protein sequence ID" value="GAG99304.1"/>
    <property type="molecule type" value="Genomic_DNA"/>
</dbReference>
<protein>
    <submittedName>
        <fullName evidence="1">Uncharacterized protein</fullName>
    </submittedName>
</protein>
<dbReference type="AlphaFoldDB" id="X1BU72"/>
<proteinExistence type="predicted"/>
<gene>
    <name evidence="1" type="ORF">S01H4_49419</name>
</gene>
<sequence>FLIGWYFMVSKNLEKTLSIMELELKREKLL</sequence>
<feature type="non-terminal residue" evidence="1">
    <location>
        <position position="1"/>
    </location>
</feature>
<evidence type="ECO:0000313" key="1">
    <source>
        <dbReference type="EMBL" id="GAG99304.1"/>
    </source>
</evidence>
<reference evidence="1" key="1">
    <citation type="journal article" date="2014" name="Front. Microbiol.">
        <title>High frequency of phylogenetically diverse reductive dehalogenase-homologous genes in deep subseafloor sedimentary metagenomes.</title>
        <authorList>
            <person name="Kawai M."/>
            <person name="Futagami T."/>
            <person name="Toyoda A."/>
            <person name="Takaki Y."/>
            <person name="Nishi S."/>
            <person name="Hori S."/>
            <person name="Arai W."/>
            <person name="Tsubouchi T."/>
            <person name="Morono Y."/>
            <person name="Uchiyama I."/>
            <person name="Ito T."/>
            <person name="Fujiyama A."/>
            <person name="Inagaki F."/>
            <person name="Takami H."/>
        </authorList>
    </citation>
    <scope>NUCLEOTIDE SEQUENCE</scope>
    <source>
        <strain evidence="1">Expedition CK06-06</strain>
    </source>
</reference>
<accession>X1BU72</accession>
<name>X1BU72_9ZZZZ</name>
<comment type="caution">
    <text evidence="1">The sequence shown here is derived from an EMBL/GenBank/DDBJ whole genome shotgun (WGS) entry which is preliminary data.</text>
</comment>
<organism evidence="1">
    <name type="scientific">marine sediment metagenome</name>
    <dbReference type="NCBI Taxonomy" id="412755"/>
    <lineage>
        <taxon>unclassified sequences</taxon>
        <taxon>metagenomes</taxon>
        <taxon>ecological metagenomes</taxon>
    </lineage>
</organism>